<proteinExistence type="predicted"/>
<name>A0A0A6UPQ7_ACTUT</name>
<dbReference type="Gene3D" id="3.40.640.10">
    <property type="entry name" value="Type I PLP-dependent aspartate aminotransferase-like (Major domain)"/>
    <property type="match status" value="1"/>
</dbReference>
<dbReference type="InterPro" id="IPR015424">
    <property type="entry name" value="PyrdxlP-dep_Trfase"/>
</dbReference>
<gene>
    <name evidence="1" type="ORF">MB27_06590</name>
</gene>
<dbReference type="OrthoDB" id="9815233at2"/>
<dbReference type="SUPFAM" id="SSF53383">
    <property type="entry name" value="PLP-dependent transferases"/>
    <property type="match status" value="1"/>
</dbReference>
<comment type="caution">
    <text evidence="1">The sequence shown here is derived from an EMBL/GenBank/DDBJ whole genome shotgun (WGS) entry which is preliminary data.</text>
</comment>
<dbReference type="RefSeq" id="WP_043523215.1">
    <property type="nucleotide sequence ID" value="NZ_BAABKU010000004.1"/>
</dbReference>
<reference evidence="1 2" key="1">
    <citation type="submission" date="2014-10" db="EMBL/GenBank/DDBJ databases">
        <title>Draft genome sequence of Actinoplanes utahensis NRRL 12052.</title>
        <authorList>
            <person name="Velasco-Bucheli B."/>
            <person name="del Cerro C."/>
            <person name="Hormigo D."/>
            <person name="Garcia J.L."/>
            <person name="Acebal C."/>
            <person name="Arroyo M."/>
            <person name="de la Mata I."/>
        </authorList>
    </citation>
    <scope>NUCLEOTIDE SEQUENCE [LARGE SCALE GENOMIC DNA]</scope>
    <source>
        <strain evidence="1 2">NRRL 12052</strain>
    </source>
</reference>
<evidence type="ECO:0000313" key="1">
    <source>
        <dbReference type="EMBL" id="KHD78130.1"/>
    </source>
</evidence>
<dbReference type="EMBL" id="JRTT01000006">
    <property type="protein sequence ID" value="KHD78130.1"/>
    <property type="molecule type" value="Genomic_DNA"/>
</dbReference>
<organism evidence="1 2">
    <name type="scientific">Actinoplanes utahensis</name>
    <dbReference type="NCBI Taxonomy" id="1869"/>
    <lineage>
        <taxon>Bacteria</taxon>
        <taxon>Bacillati</taxon>
        <taxon>Actinomycetota</taxon>
        <taxon>Actinomycetes</taxon>
        <taxon>Micromonosporales</taxon>
        <taxon>Micromonosporaceae</taxon>
        <taxon>Actinoplanes</taxon>
    </lineage>
</organism>
<dbReference type="Proteomes" id="UP000054537">
    <property type="component" value="Unassembled WGS sequence"/>
</dbReference>
<dbReference type="InterPro" id="IPR015421">
    <property type="entry name" value="PyrdxlP-dep_Trfase_major"/>
</dbReference>
<protein>
    <submittedName>
        <fullName evidence="1">Uncharacterized protein</fullName>
    </submittedName>
</protein>
<evidence type="ECO:0000313" key="2">
    <source>
        <dbReference type="Proteomes" id="UP000054537"/>
    </source>
</evidence>
<sequence length="96" mass="9848">MSFGRAHEEQIADPAAADIEAALAEHPDVSAVLIIAPTEYGTGADVRGIAEIATAATCPCWSTRRGERTSIAAMRDAPGGPCAATPCGVVVSRGRR</sequence>
<dbReference type="AlphaFoldDB" id="A0A0A6UPQ7"/>
<accession>A0A0A6UPQ7</accession>
<keyword evidence="2" id="KW-1185">Reference proteome</keyword>